<dbReference type="EMBL" id="JARBDR010000918">
    <property type="protein sequence ID" value="KAJ8302168.1"/>
    <property type="molecule type" value="Genomic_DNA"/>
</dbReference>
<evidence type="ECO:0000256" key="6">
    <source>
        <dbReference type="SAM" id="MobiDB-lite"/>
    </source>
</evidence>
<organism evidence="9 10">
    <name type="scientific">Tegillarca granosa</name>
    <name type="common">Malaysian cockle</name>
    <name type="synonym">Anadara granosa</name>
    <dbReference type="NCBI Taxonomy" id="220873"/>
    <lineage>
        <taxon>Eukaryota</taxon>
        <taxon>Metazoa</taxon>
        <taxon>Spiralia</taxon>
        <taxon>Lophotrochozoa</taxon>
        <taxon>Mollusca</taxon>
        <taxon>Bivalvia</taxon>
        <taxon>Autobranchia</taxon>
        <taxon>Pteriomorphia</taxon>
        <taxon>Arcoida</taxon>
        <taxon>Arcoidea</taxon>
        <taxon>Arcidae</taxon>
        <taxon>Tegillarca</taxon>
    </lineage>
</organism>
<dbReference type="InterPro" id="IPR032675">
    <property type="entry name" value="LRR_dom_sf"/>
</dbReference>
<keyword evidence="7" id="KW-0472">Membrane</keyword>
<keyword evidence="3" id="KW-0677">Repeat</keyword>
<feature type="region of interest" description="Disordered" evidence="6">
    <location>
        <begin position="784"/>
        <end position="804"/>
    </location>
</feature>
<feature type="domain" description="Ig-like" evidence="8">
    <location>
        <begin position="496"/>
        <end position="592"/>
    </location>
</feature>
<reference evidence="9 10" key="1">
    <citation type="submission" date="2022-12" db="EMBL/GenBank/DDBJ databases">
        <title>Chromosome-level genome of Tegillarca granosa.</title>
        <authorList>
            <person name="Kim J."/>
        </authorList>
    </citation>
    <scope>NUCLEOTIDE SEQUENCE [LARGE SCALE GENOMIC DNA]</scope>
    <source>
        <strain evidence="9">Teg-2019</strain>
        <tissue evidence="9">Adductor muscle</tissue>
    </source>
</reference>
<feature type="compositionally biased region" description="Polar residues" evidence="6">
    <location>
        <begin position="932"/>
        <end position="945"/>
    </location>
</feature>
<dbReference type="Gene3D" id="2.60.40.10">
    <property type="entry name" value="Immunoglobulins"/>
    <property type="match status" value="3"/>
</dbReference>
<dbReference type="SUPFAM" id="SSF48726">
    <property type="entry name" value="Immunoglobulin"/>
    <property type="match status" value="3"/>
</dbReference>
<dbReference type="Gene3D" id="3.80.10.10">
    <property type="entry name" value="Ribonuclease Inhibitor"/>
    <property type="match status" value="4"/>
</dbReference>
<dbReference type="InterPro" id="IPR013098">
    <property type="entry name" value="Ig_I-set"/>
</dbReference>
<name>A0ABQ9EA07_TEGGR</name>
<dbReference type="InterPro" id="IPR003591">
    <property type="entry name" value="Leu-rich_rpt_typical-subtyp"/>
</dbReference>
<dbReference type="InterPro" id="IPR003598">
    <property type="entry name" value="Ig_sub2"/>
</dbReference>
<dbReference type="Pfam" id="PF13927">
    <property type="entry name" value="Ig_3"/>
    <property type="match status" value="1"/>
</dbReference>
<dbReference type="InterPro" id="IPR050467">
    <property type="entry name" value="LRFN"/>
</dbReference>
<keyword evidence="1" id="KW-0433">Leucine-rich repeat</keyword>
<feature type="domain" description="Ig-like" evidence="8">
    <location>
        <begin position="691"/>
        <end position="780"/>
    </location>
</feature>
<dbReference type="PROSITE" id="PS50835">
    <property type="entry name" value="IG_LIKE"/>
    <property type="match status" value="3"/>
</dbReference>
<gene>
    <name evidence="9" type="ORF">KUTeg_021155</name>
</gene>
<dbReference type="PANTHER" id="PTHR45842">
    <property type="entry name" value="SYNAPTIC ADHESION-LIKE MOLECULE SALM"/>
    <property type="match status" value="1"/>
</dbReference>
<dbReference type="SUPFAM" id="SSF52058">
    <property type="entry name" value="L domain-like"/>
    <property type="match status" value="2"/>
</dbReference>
<dbReference type="SMART" id="SM00409">
    <property type="entry name" value="IG"/>
    <property type="match status" value="3"/>
</dbReference>
<feature type="compositionally biased region" description="Polar residues" evidence="6">
    <location>
        <begin position="793"/>
        <end position="804"/>
    </location>
</feature>
<evidence type="ECO:0000259" key="8">
    <source>
        <dbReference type="PROSITE" id="PS50835"/>
    </source>
</evidence>
<accession>A0ABQ9EA07</accession>
<keyword evidence="4" id="KW-1015">Disulfide bond</keyword>
<dbReference type="InterPro" id="IPR000483">
    <property type="entry name" value="Cys-rich_flank_reg_C"/>
</dbReference>
<keyword evidence="2" id="KW-0732">Signal</keyword>
<dbReference type="InterPro" id="IPR003599">
    <property type="entry name" value="Ig_sub"/>
</dbReference>
<dbReference type="SMART" id="SM00013">
    <property type="entry name" value="LRRNT"/>
    <property type="match status" value="1"/>
</dbReference>
<evidence type="ECO:0000256" key="5">
    <source>
        <dbReference type="ARBA" id="ARBA00023180"/>
    </source>
</evidence>
<evidence type="ECO:0000256" key="3">
    <source>
        <dbReference type="ARBA" id="ARBA00022737"/>
    </source>
</evidence>
<dbReference type="PANTHER" id="PTHR45842:SF21">
    <property type="entry name" value="IG-LIKE DOMAIN-CONTAINING PROTEIN"/>
    <property type="match status" value="1"/>
</dbReference>
<dbReference type="InterPro" id="IPR000372">
    <property type="entry name" value="LRRNT"/>
</dbReference>
<keyword evidence="7" id="KW-0812">Transmembrane</keyword>
<dbReference type="SMART" id="SM00408">
    <property type="entry name" value="IGc2"/>
    <property type="match status" value="3"/>
</dbReference>
<dbReference type="Pfam" id="PF07679">
    <property type="entry name" value="I-set"/>
    <property type="match status" value="2"/>
</dbReference>
<dbReference type="PROSITE" id="PS51450">
    <property type="entry name" value="LRR"/>
    <property type="match status" value="5"/>
</dbReference>
<comment type="caution">
    <text evidence="9">The sequence shown here is derived from an EMBL/GenBank/DDBJ whole genome shotgun (WGS) entry which is preliminary data.</text>
</comment>
<evidence type="ECO:0000256" key="2">
    <source>
        <dbReference type="ARBA" id="ARBA00022729"/>
    </source>
</evidence>
<dbReference type="SMART" id="SM00365">
    <property type="entry name" value="LRR_SD22"/>
    <property type="match status" value="5"/>
</dbReference>
<dbReference type="InterPro" id="IPR036179">
    <property type="entry name" value="Ig-like_dom_sf"/>
</dbReference>
<evidence type="ECO:0000256" key="7">
    <source>
        <dbReference type="SAM" id="Phobius"/>
    </source>
</evidence>
<protein>
    <recommendedName>
        <fullName evidence="8">Ig-like domain-containing protein</fullName>
    </recommendedName>
</protein>
<evidence type="ECO:0000313" key="9">
    <source>
        <dbReference type="EMBL" id="KAJ8302168.1"/>
    </source>
</evidence>
<dbReference type="SMART" id="SM00369">
    <property type="entry name" value="LRR_TYP"/>
    <property type="match status" value="15"/>
</dbReference>
<keyword evidence="7" id="KW-1133">Transmembrane helix</keyword>
<dbReference type="InterPro" id="IPR001611">
    <property type="entry name" value="Leu-rich_rpt"/>
</dbReference>
<dbReference type="SMART" id="SM00082">
    <property type="entry name" value="LRRCT"/>
    <property type="match status" value="1"/>
</dbReference>
<evidence type="ECO:0000256" key="1">
    <source>
        <dbReference type="ARBA" id="ARBA00022614"/>
    </source>
</evidence>
<sequence>MINCRRLKNKCRAFRPGTKMAAVLLCVFSVLVIEVFVFPVSSARGVNCPSTCFCLGNLVDCSRRGLIEVPKDVPSWVTRLELQYNGISSVTASDFIGLNNLTQLDLSNNEIRLLNESVFQNLPSLTHLKHNRIHTLTVECFNYTRKLRNLELSHNQIMDIPPGVFPANNSLTKLTLNGNKLDTFDDGCLDNLTLLETLKMNKNQISQIPKTLFSKLTNLKVLEMTKNQIKKIDGLVFSNLTSLQVLKLRKNIISDLKDGAFWGLIKMQNLQLDYNNISNVTKGWLFRMESLRQITLAHNRISIIQSGSWELCQLLQSLDLSNNRLTTIHRDSFSKLRNLNILKLSHNFISNIEDGSFRDLTKLKSLELNKNEISWTIEDMSEAFIGLENILELGLESNKIKSIASNAFAGLEQLTALKLGNNAITSIQANALDPMGNLRTFFLCDCHLAWLPEWFKSKGFQKSVKAVCAHPPVLRGKSIFIIDPDLFKCEGVPLKPVITANPKSKIGLKNENITLECSAASTQQSQMRFTWKKDNMMIVNPVVMNYEKTDGQVINYTSVLHLNRIQDSHAGQYKCIISNEFGSAYSRAAEISVHVYPMFIKMPVDVTVKAGTTARLECDAKGQPVPTIAWQKDGGDDFPAARERRMHVMPTDDVFFIVNVKDIDQGVYCCTAKNDAGVITANATLTVLQTPSFKRPMERHKYSRTGQTTVLECMAAGSPKPKLRWLKDGQPLGNNQRYFFTAENQLLIIVQTQKMDHGTYTCELSNTLGNVAGSTELKVYASTSKDGERAGASHSTPSGPSDESTTTGIIIIAVVCCVVGTSLVWVIIIYQTRKRHEMYSATPTDETTLPGEIPSSGYTSSDKEGSFSQNVQMTGPLYNYQDYQMKESGYESSSGRFRAARVGMYTNDMDEDNHQSVPITLGEHQLGHHSLDNSVSSLHYPNSETDSLKSSHSTSSTHTSSDGQPTLLRTFHPTQSNQNSLSRSVSASAAGVTTATDFCENCDRCQNVCTDRSVQCKSVNKRHSLNNCCSCGVSYTKGIHHGSLPQPPGRPHERVSSPSENVCDSYTMEGSPCIECHSSLPSSVYSPPVRLVHNSSVCNHHNKTPSPSPSYSGPQAPLLCHTQTSSSTSPILDCDEFEAKVLFLIINLMSFLNP</sequence>
<dbReference type="Proteomes" id="UP001217089">
    <property type="component" value="Unassembled WGS sequence"/>
</dbReference>
<dbReference type="InterPro" id="IPR007110">
    <property type="entry name" value="Ig-like_dom"/>
</dbReference>
<keyword evidence="10" id="KW-1185">Reference proteome</keyword>
<dbReference type="InterPro" id="IPR013783">
    <property type="entry name" value="Ig-like_fold"/>
</dbReference>
<feature type="compositionally biased region" description="Low complexity" evidence="6">
    <location>
        <begin position="950"/>
        <end position="961"/>
    </location>
</feature>
<proteinExistence type="predicted"/>
<dbReference type="Pfam" id="PF13855">
    <property type="entry name" value="LRR_8"/>
    <property type="match status" value="5"/>
</dbReference>
<feature type="transmembrane region" description="Helical" evidence="7">
    <location>
        <begin position="808"/>
        <end position="830"/>
    </location>
</feature>
<feature type="domain" description="Ig-like" evidence="8">
    <location>
        <begin position="597"/>
        <end position="686"/>
    </location>
</feature>
<evidence type="ECO:0000256" key="4">
    <source>
        <dbReference type="ARBA" id="ARBA00023157"/>
    </source>
</evidence>
<keyword evidence="5" id="KW-0325">Glycoprotein</keyword>
<evidence type="ECO:0000313" key="10">
    <source>
        <dbReference type="Proteomes" id="UP001217089"/>
    </source>
</evidence>
<feature type="region of interest" description="Disordered" evidence="6">
    <location>
        <begin position="930"/>
        <end position="983"/>
    </location>
</feature>